<name>A0A1H5MQI5_9FLAO</name>
<feature type="signal peptide" evidence="1">
    <location>
        <begin position="1"/>
        <end position="18"/>
    </location>
</feature>
<dbReference type="Proteomes" id="UP000199448">
    <property type="component" value="Unassembled WGS sequence"/>
</dbReference>
<dbReference type="AlphaFoldDB" id="A0A1H5MQI5"/>
<feature type="domain" description="Glucose/Sorbosone dehydrogenase" evidence="2">
    <location>
        <begin position="66"/>
        <end position="384"/>
    </location>
</feature>
<keyword evidence="1" id="KW-0732">Signal</keyword>
<gene>
    <name evidence="3" type="ORF">SAMN04488034_10344</name>
</gene>
<sequence length="394" mass="43398">MRAKHIFLSAMASTVFLACGENGKSTTNETAAVSDNIQETNGPITIPEEQVTTTQYETETVVPDLQIGWGMTFLPDGSILITEKSGELIHFKNGNKQQVQGAPQVYVRGQGGFLDVALHPDYQNNGWIYFTYSSSEGEGEGGNTALMRAKLENNQLTNKEVLYKAGPNTTRGQHFGSRIEFDQEGKLYFSIGDRGNRDENPQDITRDGGKVYRLNPDGSIPADNPFVGQQNAKEAVYSYGHRNPQGMIFNSETNEIWVHEHGPQGGDEINVVQKGANFGWPVVTFGENYDGTPITDQTSGPDFTDPIYYWLPSIAPSGFVFVTSDKYPELKGDLLAGSLKFQYLEHLSLDGKKVTAREKLLEGIGRVRDVVQAPDGFIYVSVEGKGIVKLLPKQ</sequence>
<accession>A0A1H5MQI5</accession>
<evidence type="ECO:0000313" key="4">
    <source>
        <dbReference type="Proteomes" id="UP000199448"/>
    </source>
</evidence>
<dbReference type="InterPro" id="IPR011041">
    <property type="entry name" value="Quinoprot_gluc/sorb_DH_b-prop"/>
</dbReference>
<dbReference type="PANTHER" id="PTHR19328:SF75">
    <property type="entry name" value="ALDOSE SUGAR DEHYDROGENASE YLII"/>
    <property type="match status" value="1"/>
</dbReference>
<dbReference type="STRING" id="390640.SAMN04488034_10344"/>
<protein>
    <submittedName>
        <fullName evidence="3">Quinoprotein glucose dehydrogenase</fullName>
    </submittedName>
</protein>
<dbReference type="Gene3D" id="2.120.10.30">
    <property type="entry name" value="TolB, C-terminal domain"/>
    <property type="match status" value="1"/>
</dbReference>
<dbReference type="EMBL" id="FNUG01000003">
    <property type="protein sequence ID" value="SEE91645.1"/>
    <property type="molecule type" value="Genomic_DNA"/>
</dbReference>
<reference evidence="3 4" key="1">
    <citation type="submission" date="2016-10" db="EMBL/GenBank/DDBJ databases">
        <authorList>
            <person name="de Groot N.N."/>
        </authorList>
    </citation>
    <scope>NUCLEOTIDE SEQUENCE [LARGE SCALE GENOMIC DNA]</scope>
    <source>
        <strain evidence="3 4">DSM 23553</strain>
    </source>
</reference>
<dbReference type="InterPro" id="IPR012938">
    <property type="entry name" value="Glc/Sorbosone_DH"/>
</dbReference>
<keyword evidence="4" id="KW-1185">Reference proteome</keyword>
<dbReference type="Pfam" id="PF07995">
    <property type="entry name" value="GSDH"/>
    <property type="match status" value="1"/>
</dbReference>
<feature type="chain" id="PRO_5011697061" evidence="1">
    <location>
        <begin position="19"/>
        <end position="394"/>
    </location>
</feature>
<evidence type="ECO:0000259" key="2">
    <source>
        <dbReference type="Pfam" id="PF07995"/>
    </source>
</evidence>
<dbReference type="PANTHER" id="PTHR19328">
    <property type="entry name" value="HEDGEHOG-INTERACTING PROTEIN"/>
    <property type="match status" value="1"/>
</dbReference>
<evidence type="ECO:0000313" key="3">
    <source>
        <dbReference type="EMBL" id="SEE91645.1"/>
    </source>
</evidence>
<proteinExistence type="predicted"/>
<evidence type="ECO:0000256" key="1">
    <source>
        <dbReference type="SAM" id="SignalP"/>
    </source>
</evidence>
<organism evidence="3 4">
    <name type="scientific">Salinimicrobium catena</name>
    <dbReference type="NCBI Taxonomy" id="390640"/>
    <lineage>
        <taxon>Bacteria</taxon>
        <taxon>Pseudomonadati</taxon>
        <taxon>Bacteroidota</taxon>
        <taxon>Flavobacteriia</taxon>
        <taxon>Flavobacteriales</taxon>
        <taxon>Flavobacteriaceae</taxon>
        <taxon>Salinimicrobium</taxon>
    </lineage>
</organism>
<dbReference type="RefSeq" id="WP_245693396.1">
    <property type="nucleotide sequence ID" value="NZ_FNGG01000003.1"/>
</dbReference>
<dbReference type="PROSITE" id="PS51257">
    <property type="entry name" value="PROKAR_LIPOPROTEIN"/>
    <property type="match status" value="1"/>
</dbReference>
<dbReference type="SUPFAM" id="SSF50952">
    <property type="entry name" value="Soluble quinoprotein glucose dehydrogenase"/>
    <property type="match status" value="1"/>
</dbReference>
<dbReference type="InterPro" id="IPR011042">
    <property type="entry name" value="6-blade_b-propeller_TolB-like"/>
</dbReference>